<dbReference type="InterPro" id="IPR053102">
    <property type="entry name" value="VPS_Associated"/>
</dbReference>
<evidence type="ECO:0000313" key="2">
    <source>
        <dbReference type="EMBL" id="ODQ63463.1"/>
    </source>
</evidence>
<dbReference type="GO" id="GO:0006623">
    <property type="term" value="P:protein targeting to vacuole"/>
    <property type="evidence" value="ECO:0007669"/>
    <property type="project" value="TreeGrafter"/>
</dbReference>
<dbReference type="STRING" id="857566.A0A1E3PDG4"/>
<dbReference type="PANTHER" id="PTHR48220:SF1">
    <property type="entry name" value="VACUOLAR PROTEIN SORTING-ASSOCIATED PROTEIN 62-RELATED"/>
    <property type="match status" value="1"/>
</dbReference>
<dbReference type="EMBL" id="KV454414">
    <property type="protein sequence ID" value="ODQ63463.1"/>
    <property type="molecule type" value="Genomic_DNA"/>
</dbReference>
<proteinExistence type="predicted"/>
<feature type="signal peptide" evidence="1">
    <location>
        <begin position="1"/>
        <end position="21"/>
    </location>
</feature>
<keyword evidence="1" id="KW-0732">Signal</keyword>
<dbReference type="OrthoDB" id="188042at2759"/>
<protein>
    <recommendedName>
        <fullName evidence="4">Vacuolar protein sorting-associated protein 62</fullName>
    </recommendedName>
</protein>
<keyword evidence="3" id="KW-1185">Reference proteome</keyword>
<evidence type="ECO:0008006" key="4">
    <source>
        <dbReference type="Google" id="ProtNLM"/>
    </source>
</evidence>
<dbReference type="InterPro" id="IPR009291">
    <property type="entry name" value="Vps62"/>
</dbReference>
<accession>A0A1E3PDG4</accession>
<name>A0A1E3PDG4_9ASCO</name>
<evidence type="ECO:0000313" key="3">
    <source>
        <dbReference type="Proteomes" id="UP000095009"/>
    </source>
</evidence>
<gene>
    <name evidence="2" type="ORF">NADFUDRAFT_53132</name>
</gene>
<evidence type="ECO:0000256" key="1">
    <source>
        <dbReference type="SAM" id="SignalP"/>
    </source>
</evidence>
<dbReference type="AlphaFoldDB" id="A0A1E3PDG4"/>
<dbReference type="GO" id="GO:0000329">
    <property type="term" value="C:fungal-type vacuole membrane"/>
    <property type="evidence" value="ECO:0007669"/>
    <property type="project" value="TreeGrafter"/>
</dbReference>
<dbReference type="PANTHER" id="PTHR48220">
    <property type="match status" value="1"/>
</dbReference>
<feature type="chain" id="PRO_5009133792" description="Vacuolar protein sorting-associated protein 62" evidence="1">
    <location>
        <begin position="22"/>
        <end position="421"/>
    </location>
</feature>
<dbReference type="Proteomes" id="UP000095009">
    <property type="component" value="Unassembled WGS sequence"/>
</dbReference>
<dbReference type="Pfam" id="PF06101">
    <property type="entry name" value="Vps62"/>
    <property type="match status" value="1"/>
</dbReference>
<organism evidence="2 3">
    <name type="scientific">Nadsonia fulvescens var. elongata DSM 6958</name>
    <dbReference type="NCBI Taxonomy" id="857566"/>
    <lineage>
        <taxon>Eukaryota</taxon>
        <taxon>Fungi</taxon>
        <taxon>Dikarya</taxon>
        <taxon>Ascomycota</taxon>
        <taxon>Saccharomycotina</taxon>
        <taxon>Dipodascomycetes</taxon>
        <taxon>Dipodascales</taxon>
        <taxon>Dipodascales incertae sedis</taxon>
        <taxon>Nadsonia</taxon>
    </lineage>
</organism>
<reference evidence="2 3" key="1">
    <citation type="journal article" date="2016" name="Proc. Natl. Acad. Sci. U.S.A.">
        <title>Comparative genomics of biotechnologically important yeasts.</title>
        <authorList>
            <person name="Riley R."/>
            <person name="Haridas S."/>
            <person name="Wolfe K.H."/>
            <person name="Lopes M.R."/>
            <person name="Hittinger C.T."/>
            <person name="Goeker M."/>
            <person name="Salamov A.A."/>
            <person name="Wisecaver J.H."/>
            <person name="Long T.M."/>
            <person name="Calvey C.H."/>
            <person name="Aerts A.L."/>
            <person name="Barry K.W."/>
            <person name="Choi C."/>
            <person name="Clum A."/>
            <person name="Coughlan A.Y."/>
            <person name="Deshpande S."/>
            <person name="Douglass A.P."/>
            <person name="Hanson S.J."/>
            <person name="Klenk H.-P."/>
            <person name="LaButti K.M."/>
            <person name="Lapidus A."/>
            <person name="Lindquist E.A."/>
            <person name="Lipzen A.M."/>
            <person name="Meier-Kolthoff J.P."/>
            <person name="Ohm R.A."/>
            <person name="Otillar R.P."/>
            <person name="Pangilinan J.L."/>
            <person name="Peng Y."/>
            <person name="Rokas A."/>
            <person name="Rosa C.A."/>
            <person name="Scheuner C."/>
            <person name="Sibirny A.A."/>
            <person name="Slot J.C."/>
            <person name="Stielow J.B."/>
            <person name="Sun H."/>
            <person name="Kurtzman C.P."/>
            <person name="Blackwell M."/>
            <person name="Grigoriev I.V."/>
            <person name="Jeffries T.W."/>
        </authorList>
    </citation>
    <scope>NUCLEOTIDE SEQUENCE [LARGE SCALE GENOMIC DNA]</scope>
    <source>
        <strain evidence="2 3">DSM 6958</strain>
    </source>
</reference>
<sequence>MAGFLLPTLSILCLIVASVTAWPIPWPNILSTKSSINDESWIINPGEIPQYVTEYAPVVHLWSEEKYLPYDIKSFVSHFYVKDNFDQNITTNADLPLKLAVLGNLTALSTPPLSLDGEKDTSDLFLTALDNFNTDPDWITGMNNVPDIGTGYLKNAPAVLIVVDKGDGWVDAFWFYFYSYNLGPFVMGAGPYGNHVGDWEHSLVRFHNGVPQIVWMSAHGGGSAYHFDAMEKSASDQKRPVLFSARGTHANYAAVGQHSHDIPYYILSDFTDRGPLWDPAQNCLAYTFDGTTVTHANGSHPGREETYGDWLNFAGHWGDKKLSPDDPKQEWHVFEWKYIDGPLGPLSKNLLRSSVCQRSKWWNFWGECRIRTRINNGEGYDAEGYEGCGAIFSTIRPVWLRWILWAFTWRGYGCTIIDRFL</sequence>